<feature type="transmembrane region" description="Helical" evidence="1">
    <location>
        <begin position="318"/>
        <end position="340"/>
    </location>
</feature>
<feature type="transmembrane region" description="Helical" evidence="1">
    <location>
        <begin position="249"/>
        <end position="269"/>
    </location>
</feature>
<evidence type="ECO:0000256" key="1">
    <source>
        <dbReference type="SAM" id="Phobius"/>
    </source>
</evidence>
<dbReference type="EMBL" id="PPED02000003">
    <property type="protein sequence ID" value="PWN69003.1"/>
    <property type="molecule type" value="Genomic_DNA"/>
</dbReference>
<dbReference type="AlphaFoldDB" id="A0A316X9P1"/>
<keyword evidence="4" id="KW-1185">Reference proteome</keyword>
<dbReference type="GO" id="GO:0008270">
    <property type="term" value="F:zinc ion binding"/>
    <property type="evidence" value="ECO:0007669"/>
    <property type="project" value="InterPro"/>
</dbReference>
<dbReference type="GO" id="GO:0070006">
    <property type="term" value="F:metalloaminopeptidase activity"/>
    <property type="evidence" value="ECO:0007669"/>
    <property type="project" value="TreeGrafter"/>
</dbReference>
<accession>A0A316X9P1</accession>
<feature type="transmembrane region" description="Helical" evidence="1">
    <location>
        <begin position="415"/>
        <end position="440"/>
    </location>
</feature>
<feature type="transmembrane region" description="Helical" evidence="1">
    <location>
        <begin position="476"/>
        <end position="499"/>
    </location>
</feature>
<feature type="transmembrane region" description="Helical" evidence="1">
    <location>
        <begin position="360"/>
        <end position="382"/>
    </location>
</feature>
<dbReference type="Pfam" id="PF01433">
    <property type="entry name" value="Peptidase_M1"/>
    <property type="match status" value="1"/>
</dbReference>
<dbReference type="GO" id="GO:0042277">
    <property type="term" value="F:peptide binding"/>
    <property type="evidence" value="ECO:0007669"/>
    <property type="project" value="TreeGrafter"/>
</dbReference>
<dbReference type="SUPFAM" id="SSF55486">
    <property type="entry name" value="Metalloproteases ('zincins'), catalytic domain"/>
    <property type="match status" value="1"/>
</dbReference>
<name>A0A316X9P1_9FLAO</name>
<feature type="transmembrane region" description="Helical" evidence="1">
    <location>
        <begin position="446"/>
        <end position="469"/>
    </location>
</feature>
<feature type="transmembrane region" description="Helical" evidence="1">
    <location>
        <begin position="555"/>
        <end position="575"/>
    </location>
</feature>
<dbReference type="GO" id="GO:0043171">
    <property type="term" value="P:peptide catabolic process"/>
    <property type="evidence" value="ECO:0007669"/>
    <property type="project" value="TreeGrafter"/>
</dbReference>
<evidence type="ECO:0000313" key="4">
    <source>
        <dbReference type="Proteomes" id="UP000236594"/>
    </source>
</evidence>
<keyword evidence="3" id="KW-0378">Hydrolase</keyword>
<evidence type="ECO:0000259" key="2">
    <source>
        <dbReference type="Pfam" id="PF01433"/>
    </source>
</evidence>
<feature type="transmembrane region" description="Helical" evidence="1">
    <location>
        <begin position="50"/>
        <end position="72"/>
    </location>
</feature>
<keyword evidence="1" id="KW-1133">Transmembrane helix</keyword>
<keyword evidence="1" id="KW-0812">Transmembrane</keyword>
<feature type="transmembrane region" description="Helical" evidence="1">
    <location>
        <begin position="171"/>
        <end position="191"/>
    </location>
</feature>
<feature type="transmembrane region" description="Helical" evidence="1">
    <location>
        <begin position="142"/>
        <end position="164"/>
    </location>
</feature>
<dbReference type="InterPro" id="IPR050344">
    <property type="entry name" value="Peptidase_M1_aminopeptidases"/>
</dbReference>
<keyword evidence="3" id="KW-0031">Aminopeptidase</keyword>
<gene>
    <name evidence="3" type="ORF">C1631_013110</name>
</gene>
<dbReference type="GO" id="GO:0005737">
    <property type="term" value="C:cytoplasm"/>
    <property type="evidence" value="ECO:0007669"/>
    <property type="project" value="TreeGrafter"/>
</dbReference>
<dbReference type="PANTHER" id="PTHR11533">
    <property type="entry name" value="PROTEASE M1 ZINC METALLOPROTEASE"/>
    <property type="match status" value="1"/>
</dbReference>
<comment type="caution">
    <text evidence="3">The sequence shown here is derived from an EMBL/GenBank/DDBJ whole genome shotgun (WGS) entry which is preliminary data.</text>
</comment>
<dbReference type="OrthoDB" id="100605at2"/>
<reference evidence="3 4" key="1">
    <citation type="submission" date="2018-04" db="EMBL/GenBank/DDBJ databases">
        <title>Draft Genome Sequence of Phosphate-Solubilizing Chryseobacterium sp. ISE14 that is a Biocontrol and Plant Growth-Promoting Rhizobacterium Isolated from Cucumber.</title>
        <authorList>
            <person name="Jeong J.-J."/>
            <person name="Sang M.K."/>
            <person name="Choi I.-G."/>
            <person name="Kim K.D."/>
        </authorList>
    </citation>
    <scope>NUCLEOTIDE SEQUENCE [LARGE SCALE GENOMIC DNA]</scope>
    <source>
        <strain evidence="3 4">ISE14</strain>
    </source>
</reference>
<dbReference type="Proteomes" id="UP000236594">
    <property type="component" value="Unassembled WGS sequence"/>
</dbReference>
<dbReference type="PANTHER" id="PTHR11533:SF174">
    <property type="entry name" value="PUROMYCIN-SENSITIVE AMINOPEPTIDASE-RELATED"/>
    <property type="match status" value="1"/>
</dbReference>
<organism evidence="3 4">
    <name type="scientific">Chryseobacterium phosphatilyticum</name>
    <dbReference type="NCBI Taxonomy" id="475075"/>
    <lineage>
        <taxon>Bacteria</taxon>
        <taxon>Pseudomonadati</taxon>
        <taxon>Bacteroidota</taxon>
        <taxon>Flavobacteriia</taxon>
        <taxon>Flavobacteriales</taxon>
        <taxon>Weeksellaceae</taxon>
        <taxon>Chryseobacterium group</taxon>
        <taxon>Chryseobacterium</taxon>
    </lineage>
</organism>
<keyword evidence="3" id="KW-0645">Protease</keyword>
<protein>
    <submittedName>
        <fullName evidence="3">Aminopeptidase</fullName>
    </submittedName>
</protein>
<dbReference type="InterPro" id="IPR027268">
    <property type="entry name" value="Peptidase_M4/M1_CTD_sf"/>
</dbReference>
<sequence>MNAIFLFEAKRNIKHWPAYLISLILICAGIFCGSQFNLSVGEGIYLNSPYTIGFMTGMLSLSIIFFATIYALQLLFKDHDTRFAFILFSFPISKSTYLKGKFQLFFLQTFFSFSFLIIGFIIGQATRTGSEMQNGFNIINYLYPLLIFGVINSILVCSFLFLISLTMRKKLLVAIAGLFLYVAYMIVLLFSNSPFMAGSIPQSHEAQQFSAFLDPFGLSSYFLEATTSNIHQKNTQIVPFSGYLLLNRISFLIISGGFLFLCFRLFSFSDISGKKMRRKDKIINSSSKSLVSKYITTVPSFGTKPFIASILSYAKIDLIYLFKSITIPAISIILVFSVGMEMYAEIEKGIRLPQKYASSGLMATTISENFPMFGLLISAYFLNDLYWRSRSSGFLLIEGTTFFSKSKLTGHGISICILLFFFTGVLITEGIIFQIAYGYFHIDWNAYLPVFMFDTFPIILFSGLILLINDTIKNKFVALGVSVFAVFILTGPISGKVLSYPLFRIFSDFKGSYSDFNGYGTYMIAFAQRLLFSLGVIAFLWAFNIFFTSKKKIRIPFVVSLFLLISGIFAGSYFMKGYIPKNEDTTTLQAVQYEKKYRKYEGIPQPEITDVITHIQLYPSENSYQITGKYILKNQTDQPITKILVNFHPDLSIENAVFTSGTDITPINTQMREITLKKPMKPADTAFLSFSLSYKWYAVNGHQSFNAVIENGSFMRISRYYPAIGYQKYNEVQDLQQRDYFQLGKLMSLKTPEAPAILKKDFINLDMTISTAGNQTAIGTGDLLRKWTESNRNYFRYTAHSIPFRFAVSSAEYQVKRINYKGIGIHVFYHKKHVENVDHLLENAKTTLDYCQQNFGKYPFKTINFTEISSYTRGFAATAYRSAIFMPEDMVFHANIYADEKQDVINELAGHELSHLWWGNSQIDPDDREGSVMLTETLAMYTEMMLYKKMHGKDKMMERIQVHQQIYDNEKGLSENVPIYKATGDVPHISYSKGAVAMVKLSDLLGENRINQALNHFLKNNSYPKKPSSLDLINEFYKISPDTYTKKQIDLLFKTTKNIPTAIQRKTVPTKGEMNTPIDSF</sequence>
<dbReference type="InterPro" id="IPR014782">
    <property type="entry name" value="Peptidase_M1_dom"/>
</dbReference>
<feature type="transmembrane region" description="Helical" evidence="1">
    <location>
        <begin position="104"/>
        <end position="122"/>
    </location>
</feature>
<dbReference type="Gene3D" id="1.10.390.10">
    <property type="entry name" value="Neutral Protease Domain 2"/>
    <property type="match status" value="1"/>
</dbReference>
<evidence type="ECO:0000313" key="3">
    <source>
        <dbReference type="EMBL" id="PWN69003.1"/>
    </source>
</evidence>
<feature type="domain" description="Peptidase M1 membrane alanine aminopeptidase" evidence="2">
    <location>
        <begin position="841"/>
        <end position="1038"/>
    </location>
</feature>
<dbReference type="RefSeq" id="WP_109712613.1">
    <property type="nucleotide sequence ID" value="NZ_PPED02000003.1"/>
</dbReference>
<keyword evidence="1" id="KW-0472">Membrane</keyword>
<feature type="transmembrane region" description="Helical" evidence="1">
    <location>
        <begin position="16"/>
        <end position="38"/>
    </location>
</feature>
<dbReference type="GO" id="GO:0005615">
    <property type="term" value="C:extracellular space"/>
    <property type="evidence" value="ECO:0007669"/>
    <property type="project" value="TreeGrafter"/>
</dbReference>
<dbReference type="GO" id="GO:0016020">
    <property type="term" value="C:membrane"/>
    <property type="evidence" value="ECO:0007669"/>
    <property type="project" value="TreeGrafter"/>
</dbReference>
<feature type="transmembrane region" description="Helical" evidence="1">
    <location>
        <begin position="519"/>
        <end position="543"/>
    </location>
</feature>
<proteinExistence type="predicted"/>